<evidence type="ECO:0000259" key="3">
    <source>
        <dbReference type="Pfam" id="PF17289"/>
    </source>
</evidence>
<organism evidence="4 5">
    <name type="scientific">Methylobacterium pseudosasicola</name>
    <dbReference type="NCBI Taxonomy" id="582667"/>
    <lineage>
        <taxon>Bacteria</taxon>
        <taxon>Pseudomonadati</taxon>
        <taxon>Pseudomonadota</taxon>
        <taxon>Alphaproteobacteria</taxon>
        <taxon>Hyphomicrobiales</taxon>
        <taxon>Methylobacteriaceae</taxon>
        <taxon>Methylobacterium</taxon>
    </lineage>
</organism>
<evidence type="ECO:0000313" key="5">
    <source>
        <dbReference type="Proteomes" id="UP000199048"/>
    </source>
</evidence>
<evidence type="ECO:0000256" key="2">
    <source>
        <dbReference type="SAM" id="MobiDB-lite"/>
    </source>
</evidence>
<dbReference type="STRING" id="582667.SAMN05192568_105321"/>
<dbReference type="Gene3D" id="3.40.50.300">
    <property type="entry name" value="P-loop containing nucleotide triphosphate hydrolases"/>
    <property type="match status" value="1"/>
</dbReference>
<protein>
    <submittedName>
        <fullName evidence="4">Phage uncharacterized protein (Putative large terminase), C-terminal domain-containing protein</fullName>
    </submittedName>
</protein>
<keyword evidence="1" id="KW-1188">Viral release from host cell</keyword>
<name>A0A1I4TG06_9HYPH</name>
<dbReference type="Proteomes" id="UP000199048">
    <property type="component" value="Unassembled WGS sequence"/>
</dbReference>
<gene>
    <name evidence="4" type="ORF">SAMN05192568_105321</name>
</gene>
<feature type="compositionally biased region" description="Basic and acidic residues" evidence="2">
    <location>
        <begin position="462"/>
        <end position="474"/>
    </location>
</feature>
<feature type="domain" description="Terminase large subunit gp17-like C-terminal" evidence="3">
    <location>
        <begin position="312"/>
        <end position="454"/>
    </location>
</feature>
<feature type="region of interest" description="Disordered" evidence="2">
    <location>
        <begin position="461"/>
        <end position="498"/>
    </location>
</feature>
<dbReference type="EMBL" id="FOTK01000053">
    <property type="protein sequence ID" value="SFM75632.1"/>
    <property type="molecule type" value="Genomic_DNA"/>
</dbReference>
<dbReference type="InterPro" id="IPR027417">
    <property type="entry name" value="P-loop_NTPase"/>
</dbReference>
<reference evidence="5" key="1">
    <citation type="submission" date="2016-10" db="EMBL/GenBank/DDBJ databases">
        <authorList>
            <person name="Varghese N."/>
            <person name="Submissions S."/>
        </authorList>
    </citation>
    <scope>NUCLEOTIDE SEQUENCE [LARGE SCALE GENOMIC DNA]</scope>
    <source>
        <strain evidence="5">BL36</strain>
    </source>
</reference>
<proteinExistence type="predicted"/>
<dbReference type="InterPro" id="IPR035421">
    <property type="entry name" value="Terminase_6C"/>
</dbReference>
<dbReference type="Pfam" id="PF17289">
    <property type="entry name" value="Terminase_6C"/>
    <property type="match status" value="1"/>
</dbReference>
<dbReference type="NCBIfam" id="TIGR01630">
    <property type="entry name" value="psiM2_ORF9"/>
    <property type="match status" value="1"/>
</dbReference>
<sequence length="516" mass="58337">MIMTAEMMSVALRTTLATFVEQAFATLEPGTAFAPNWHYDHLCWALERVLCGDLRRLIINVPPRSGKSIIASVAFPMFALGHDPSRRVICISHTEDLARKFSLDRRLLAQSPWFGSAFPRFRLTGPRPRDLELTTTRRGSIFAAGMGGAVLGRGADLIVIDDPIKAVDALSKAERRRVNEAFDNTLLTRLNDKQLGAIVIVMQRLHVDDLVGHVLERDDWEVVSLPAIATEDTQHRLSDVPGDVYRRRVGDLLHCEREPMAVLEQMRRAQGSLTFQAQYQQDPAPVGGNVIQRSWLRSYDVRPSRFDRIVATWDTASTLSETSDWSVGTVWGAVGLDYYLLDVVRGRWESWELRQRIVALSERWRVDTTLIEKTQLGYALLQDLRRTKTLVPILVEPRYDKEARVLAQAARFESGQVYLPTDSPWLGEYVGELLAFPNGRHDDQVDATTYALHYLTGSQPRVEPRVRRTRESIRGRRLNHQSNSPTEPVVGSPDNAPKQPRIIAVPATWKHGDVIL</sequence>
<keyword evidence="5" id="KW-1185">Reference proteome</keyword>
<evidence type="ECO:0000256" key="1">
    <source>
        <dbReference type="ARBA" id="ARBA00022612"/>
    </source>
</evidence>
<accession>A0A1I4TG06</accession>
<dbReference type="AlphaFoldDB" id="A0A1I4TG06"/>
<evidence type="ECO:0000313" key="4">
    <source>
        <dbReference type="EMBL" id="SFM75632.1"/>
    </source>
</evidence>
<dbReference type="OrthoDB" id="9771580at2"/>
<dbReference type="Gene3D" id="3.30.420.240">
    <property type="match status" value="1"/>
</dbReference>
<dbReference type="InterPro" id="IPR006517">
    <property type="entry name" value="Phage_terminase_lsu-like_C"/>
</dbReference>